<comment type="caution">
    <text evidence="5">The sequence shown here is derived from an EMBL/GenBank/DDBJ whole genome shotgun (WGS) entry which is preliminary data.</text>
</comment>
<dbReference type="EMBL" id="MU001507">
    <property type="protein sequence ID" value="KAF2440479.1"/>
    <property type="molecule type" value="Genomic_DNA"/>
</dbReference>
<feature type="transmembrane region" description="Helical" evidence="3">
    <location>
        <begin position="282"/>
        <end position="303"/>
    </location>
</feature>
<dbReference type="InterPro" id="IPR011701">
    <property type="entry name" value="MFS"/>
</dbReference>
<protein>
    <submittedName>
        <fullName evidence="5">MFS general substrate transporter</fullName>
    </submittedName>
</protein>
<organism evidence="5 6">
    <name type="scientific">Karstenula rhodostoma CBS 690.94</name>
    <dbReference type="NCBI Taxonomy" id="1392251"/>
    <lineage>
        <taxon>Eukaryota</taxon>
        <taxon>Fungi</taxon>
        <taxon>Dikarya</taxon>
        <taxon>Ascomycota</taxon>
        <taxon>Pezizomycotina</taxon>
        <taxon>Dothideomycetes</taxon>
        <taxon>Pleosporomycetidae</taxon>
        <taxon>Pleosporales</taxon>
        <taxon>Massarineae</taxon>
        <taxon>Didymosphaeriaceae</taxon>
        <taxon>Karstenula</taxon>
    </lineage>
</organism>
<proteinExistence type="inferred from homology"/>
<dbReference type="PROSITE" id="PS50850">
    <property type="entry name" value="MFS"/>
    <property type="match status" value="1"/>
</dbReference>
<feature type="transmembrane region" description="Helical" evidence="3">
    <location>
        <begin position="25"/>
        <end position="46"/>
    </location>
</feature>
<comment type="similarity">
    <text evidence="2">Belongs to the major facilitator superfamily. Monocarboxylate porter (TC 2.A.1.13) family.</text>
</comment>
<feature type="transmembrane region" description="Helical" evidence="3">
    <location>
        <begin position="107"/>
        <end position="132"/>
    </location>
</feature>
<reference evidence="5" key="1">
    <citation type="journal article" date="2020" name="Stud. Mycol.">
        <title>101 Dothideomycetes genomes: a test case for predicting lifestyles and emergence of pathogens.</title>
        <authorList>
            <person name="Haridas S."/>
            <person name="Albert R."/>
            <person name="Binder M."/>
            <person name="Bloem J."/>
            <person name="Labutti K."/>
            <person name="Salamov A."/>
            <person name="Andreopoulos B."/>
            <person name="Baker S."/>
            <person name="Barry K."/>
            <person name="Bills G."/>
            <person name="Bluhm B."/>
            <person name="Cannon C."/>
            <person name="Castanera R."/>
            <person name="Culley D."/>
            <person name="Daum C."/>
            <person name="Ezra D."/>
            <person name="Gonzalez J."/>
            <person name="Henrissat B."/>
            <person name="Kuo A."/>
            <person name="Liang C."/>
            <person name="Lipzen A."/>
            <person name="Lutzoni F."/>
            <person name="Magnuson J."/>
            <person name="Mondo S."/>
            <person name="Nolan M."/>
            <person name="Ohm R."/>
            <person name="Pangilinan J."/>
            <person name="Park H.-J."/>
            <person name="Ramirez L."/>
            <person name="Alfaro M."/>
            <person name="Sun H."/>
            <person name="Tritt A."/>
            <person name="Yoshinaga Y."/>
            <person name="Zwiers L.-H."/>
            <person name="Turgeon B."/>
            <person name="Goodwin S."/>
            <person name="Spatafora J."/>
            <person name="Crous P."/>
            <person name="Grigoriev I."/>
        </authorList>
    </citation>
    <scope>NUCLEOTIDE SEQUENCE</scope>
    <source>
        <strain evidence="5">CBS 690.94</strain>
    </source>
</reference>
<dbReference type="SUPFAM" id="SSF103473">
    <property type="entry name" value="MFS general substrate transporter"/>
    <property type="match status" value="1"/>
</dbReference>
<dbReference type="InterPro" id="IPR020846">
    <property type="entry name" value="MFS_dom"/>
</dbReference>
<evidence type="ECO:0000259" key="4">
    <source>
        <dbReference type="PROSITE" id="PS50850"/>
    </source>
</evidence>
<evidence type="ECO:0000313" key="5">
    <source>
        <dbReference type="EMBL" id="KAF2440479.1"/>
    </source>
</evidence>
<gene>
    <name evidence="5" type="ORF">P171DRAFT_457348</name>
</gene>
<evidence type="ECO:0000256" key="1">
    <source>
        <dbReference type="ARBA" id="ARBA00004141"/>
    </source>
</evidence>
<feature type="transmembrane region" description="Helical" evidence="3">
    <location>
        <begin position="66"/>
        <end position="87"/>
    </location>
</feature>
<keyword evidence="3" id="KW-1133">Transmembrane helix</keyword>
<evidence type="ECO:0000256" key="3">
    <source>
        <dbReference type="SAM" id="Phobius"/>
    </source>
</evidence>
<feature type="domain" description="Major facilitator superfamily (MFS) profile" evidence="4">
    <location>
        <begin position="218"/>
        <end position="409"/>
    </location>
</feature>
<dbReference type="AlphaFoldDB" id="A0A9P4U6T4"/>
<accession>A0A9P4U6T4</accession>
<dbReference type="Gene3D" id="1.20.1250.20">
    <property type="entry name" value="MFS general substrate transporter like domains"/>
    <property type="match status" value="2"/>
</dbReference>
<evidence type="ECO:0000313" key="6">
    <source>
        <dbReference type="Proteomes" id="UP000799764"/>
    </source>
</evidence>
<dbReference type="GO" id="GO:0022857">
    <property type="term" value="F:transmembrane transporter activity"/>
    <property type="evidence" value="ECO:0007669"/>
    <property type="project" value="InterPro"/>
</dbReference>
<feature type="transmembrane region" description="Helical" evidence="3">
    <location>
        <begin position="347"/>
        <end position="367"/>
    </location>
</feature>
<feature type="transmembrane region" description="Helical" evidence="3">
    <location>
        <begin position="309"/>
        <end position="335"/>
    </location>
</feature>
<keyword evidence="6" id="KW-1185">Reference proteome</keyword>
<feature type="transmembrane region" description="Helical" evidence="3">
    <location>
        <begin position="379"/>
        <end position="400"/>
    </location>
</feature>
<comment type="subcellular location">
    <subcellularLocation>
        <location evidence="1">Membrane</location>
        <topology evidence="1">Multi-pass membrane protein</topology>
    </subcellularLocation>
</comment>
<feature type="transmembrane region" description="Helical" evidence="3">
    <location>
        <begin position="257"/>
        <end position="275"/>
    </location>
</feature>
<dbReference type="OrthoDB" id="6509908at2759"/>
<dbReference type="GO" id="GO:0016020">
    <property type="term" value="C:membrane"/>
    <property type="evidence" value="ECO:0007669"/>
    <property type="project" value="UniProtKB-SubCell"/>
</dbReference>
<dbReference type="InterPro" id="IPR036259">
    <property type="entry name" value="MFS_trans_sf"/>
</dbReference>
<dbReference type="PANTHER" id="PTHR11360:SF281">
    <property type="entry name" value="ASPYRIDONES EFFLUX PROTEIN APDF-RELATED"/>
    <property type="match status" value="1"/>
</dbReference>
<dbReference type="InterPro" id="IPR050327">
    <property type="entry name" value="Proton-linked_MCT"/>
</dbReference>
<dbReference type="Pfam" id="PF07690">
    <property type="entry name" value="MFS_1"/>
    <property type="match status" value="1"/>
</dbReference>
<sequence>MTDTESTSRSLIKHESTHQDGGRQAWLTIFGSFLVYYSSFGLLNSFGFFQNYYQDNYLSTVPPSTIAFIGTLQLALMNFLSAGPYLFSGLGTPAALLALSFCPRGGLWQIFLTQGLLLGVTAGFGVQPACTVVAQHFEKRRARAMSLVSTGGALGGVCFPLMFTQLQPLLGFPWTMRIAAIKVLACYSVALLISKDRPSGAKIRLGSLLDFHGFGDAKYTVLALGGCFVNFGLWVPGFHIKSYAIKLYPTQSIGKSLISLMSGSSVPGMIVGGLLGDRFGRLNIIVPMTFFSGFLCLSVWLLASSFPVLALFASLFGFTSGAVISLLPSVVSQIVPDDKVGARIGAFYSIISIATLTGAPIGTMVMGKDPTTREDYRGLIAFSGSAMLVGSLVLFAARILHSRDLRERW</sequence>
<feature type="transmembrane region" description="Helical" evidence="3">
    <location>
        <begin position="174"/>
        <end position="194"/>
    </location>
</feature>
<name>A0A9P4U6T4_9PLEO</name>
<keyword evidence="3" id="KW-0472">Membrane</keyword>
<feature type="transmembrane region" description="Helical" evidence="3">
    <location>
        <begin position="144"/>
        <end position="162"/>
    </location>
</feature>
<dbReference type="Proteomes" id="UP000799764">
    <property type="component" value="Unassembled WGS sequence"/>
</dbReference>
<keyword evidence="3" id="KW-0812">Transmembrane</keyword>
<evidence type="ECO:0000256" key="2">
    <source>
        <dbReference type="ARBA" id="ARBA00006727"/>
    </source>
</evidence>
<feature type="transmembrane region" description="Helical" evidence="3">
    <location>
        <begin position="219"/>
        <end position="237"/>
    </location>
</feature>
<dbReference type="PANTHER" id="PTHR11360">
    <property type="entry name" value="MONOCARBOXYLATE TRANSPORTER"/>
    <property type="match status" value="1"/>
</dbReference>